<protein>
    <submittedName>
        <fullName evidence="1">Uncharacterized protein</fullName>
    </submittedName>
</protein>
<sequence length="535" mass="56343">MPSNAPANVLSYSPRSSSGTAGRAGFASAPALETWCAEITFVGADRAAPSAAALMVTSEGAGFSFHLTSSGFDSRQILPTGLNSQDKSSARLNREVLRDLLRTQVVRVAVVERSEYLCGVFAFLSRGPAVGKVRGRSVLIFVPSWSLSEAFISSNAFGSDVLGLTAFHAPAPNVSVTDDASASSPLSIAKSFRKAISCRDPENPRASEACQLALSPPCALELDRRRHGQLYLVRYAPASPGHDQAHSLAARAINSPAAGGKDDASLKSLKAYHSKLAHENCMAGTLNMLSGGSRGFVQGERAHVITSLPEALGVAATAAETADRREMRVTEDLEVEGFLGEDQGWCNIASDGAWRDTPAASRSPVSAGHSTDGHAPIHHDVSMVETRTSRQQTPSDTHPVAGAATSLQDTCAVGVNDGSASTCTAKRQNCSSSKGRGTGRWIPTRKASPEPVETNSHVGTSSNQNPARNSLRPRTGAVKRARTEDPGPSSAVPDPRPKLKRKAYVERFLKDLAAVYAQLDKMKANAEAEAASMTG</sequence>
<dbReference type="EMBL" id="MU276320">
    <property type="protein sequence ID" value="KAI0039325.1"/>
    <property type="molecule type" value="Genomic_DNA"/>
</dbReference>
<keyword evidence="2" id="KW-1185">Reference proteome</keyword>
<evidence type="ECO:0000313" key="1">
    <source>
        <dbReference type="EMBL" id="KAI0039325.1"/>
    </source>
</evidence>
<dbReference type="Proteomes" id="UP000814033">
    <property type="component" value="Unassembled WGS sequence"/>
</dbReference>
<name>A0ACB8R5F8_9AGAM</name>
<comment type="caution">
    <text evidence="1">The sequence shown here is derived from an EMBL/GenBank/DDBJ whole genome shotgun (WGS) entry which is preliminary data.</text>
</comment>
<evidence type="ECO:0000313" key="2">
    <source>
        <dbReference type="Proteomes" id="UP000814033"/>
    </source>
</evidence>
<gene>
    <name evidence="1" type="ORF">FA95DRAFT_1577667</name>
</gene>
<reference evidence="1" key="2">
    <citation type="journal article" date="2022" name="New Phytol.">
        <title>Evolutionary transition to the ectomycorrhizal habit in the genomes of a hyperdiverse lineage of mushroom-forming fungi.</title>
        <authorList>
            <person name="Looney B."/>
            <person name="Miyauchi S."/>
            <person name="Morin E."/>
            <person name="Drula E."/>
            <person name="Courty P.E."/>
            <person name="Kohler A."/>
            <person name="Kuo A."/>
            <person name="LaButti K."/>
            <person name="Pangilinan J."/>
            <person name="Lipzen A."/>
            <person name="Riley R."/>
            <person name="Andreopoulos W."/>
            <person name="He G."/>
            <person name="Johnson J."/>
            <person name="Nolan M."/>
            <person name="Tritt A."/>
            <person name="Barry K.W."/>
            <person name="Grigoriev I.V."/>
            <person name="Nagy L.G."/>
            <person name="Hibbett D."/>
            <person name="Henrissat B."/>
            <person name="Matheny P.B."/>
            <person name="Labbe J."/>
            <person name="Martin F.M."/>
        </authorList>
    </citation>
    <scope>NUCLEOTIDE SEQUENCE</scope>
    <source>
        <strain evidence="1">FP105234-sp</strain>
    </source>
</reference>
<proteinExistence type="predicted"/>
<organism evidence="1 2">
    <name type="scientific">Auriscalpium vulgare</name>
    <dbReference type="NCBI Taxonomy" id="40419"/>
    <lineage>
        <taxon>Eukaryota</taxon>
        <taxon>Fungi</taxon>
        <taxon>Dikarya</taxon>
        <taxon>Basidiomycota</taxon>
        <taxon>Agaricomycotina</taxon>
        <taxon>Agaricomycetes</taxon>
        <taxon>Russulales</taxon>
        <taxon>Auriscalpiaceae</taxon>
        <taxon>Auriscalpium</taxon>
    </lineage>
</organism>
<accession>A0ACB8R5F8</accession>
<reference evidence="1" key="1">
    <citation type="submission" date="2021-02" db="EMBL/GenBank/DDBJ databases">
        <authorList>
            <consortium name="DOE Joint Genome Institute"/>
            <person name="Ahrendt S."/>
            <person name="Looney B.P."/>
            <person name="Miyauchi S."/>
            <person name="Morin E."/>
            <person name="Drula E."/>
            <person name="Courty P.E."/>
            <person name="Chicoki N."/>
            <person name="Fauchery L."/>
            <person name="Kohler A."/>
            <person name="Kuo A."/>
            <person name="Labutti K."/>
            <person name="Pangilinan J."/>
            <person name="Lipzen A."/>
            <person name="Riley R."/>
            <person name="Andreopoulos W."/>
            <person name="He G."/>
            <person name="Johnson J."/>
            <person name="Barry K.W."/>
            <person name="Grigoriev I.V."/>
            <person name="Nagy L."/>
            <person name="Hibbett D."/>
            <person name="Henrissat B."/>
            <person name="Matheny P.B."/>
            <person name="Labbe J."/>
            <person name="Martin F."/>
        </authorList>
    </citation>
    <scope>NUCLEOTIDE SEQUENCE</scope>
    <source>
        <strain evidence="1">FP105234-sp</strain>
    </source>
</reference>